<protein>
    <recommendedName>
        <fullName evidence="3">GTP-binding protein</fullName>
    </recommendedName>
</protein>
<dbReference type="EMBL" id="AP021861">
    <property type="protein sequence ID" value="BBO35476.1"/>
    <property type="molecule type" value="Genomic_DNA"/>
</dbReference>
<dbReference type="Pfam" id="PF14385">
    <property type="entry name" value="DUF4416"/>
    <property type="match status" value="1"/>
</dbReference>
<dbReference type="Proteomes" id="UP000326837">
    <property type="component" value="Chromosome"/>
</dbReference>
<reference evidence="2" key="1">
    <citation type="submission" date="2019-10" db="EMBL/GenBank/DDBJ databases">
        <title>Lacipirellula parvula gen. nov., sp. nov., representing a lineage of planctomycetes widespread in freshwater anoxic habitats, and description of the family Lacipirellulaceae.</title>
        <authorList>
            <person name="Dedysh S.N."/>
            <person name="Kulichevskaya I.S."/>
            <person name="Beletsky A.V."/>
            <person name="Rakitin A.L."/>
            <person name="Mardanov A.V."/>
            <person name="Ivanova A.A."/>
            <person name="Saltykova V.X."/>
            <person name="Rijpstra W.I.C."/>
            <person name="Sinninghe Damste J.S."/>
            <person name="Ravin N.V."/>
        </authorList>
    </citation>
    <scope>NUCLEOTIDE SEQUENCE [LARGE SCALE GENOMIC DNA]</scope>
    <source>
        <strain evidence="2">PX69</strain>
    </source>
</reference>
<accession>A0A5K7XLG2</accession>
<dbReference type="InterPro" id="IPR025529">
    <property type="entry name" value="DUF4416"/>
</dbReference>
<keyword evidence="2" id="KW-1185">Reference proteome</keyword>
<evidence type="ECO:0000313" key="1">
    <source>
        <dbReference type="EMBL" id="BBO35476.1"/>
    </source>
</evidence>
<organism evidence="1 2">
    <name type="scientific">Lacipirellula parvula</name>
    <dbReference type="NCBI Taxonomy" id="2650471"/>
    <lineage>
        <taxon>Bacteria</taxon>
        <taxon>Pseudomonadati</taxon>
        <taxon>Planctomycetota</taxon>
        <taxon>Planctomycetia</taxon>
        <taxon>Pirellulales</taxon>
        <taxon>Lacipirellulaceae</taxon>
        <taxon>Lacipirellula</taxon>
    </lineage>
</organism>
<name>A0A5K7XLG2_9BACT</name>
<sequence length="179" mass="20547">MGDIHEPLPVQLLVAASSRYEEALVWGLRECEAEYGPAAAISPAFDFTETNYYDAEMGVGLKKQFWVFEQLVDPGRLPAIKRQTNFLEAEYAGLKLHAEPRPLNLDPGYITLAKLVLASTKDHAHRIYLADGIYAEVTLSYRKAGWQPFEWTYPDYRRADFQAFFTSCRELLPRVRRQN</sequence>
<evidence type="ECO:0000313" key="2">
    <source>
        <dbReference type="Proteomes" id="UP000326837"/>
    </source>
</evidence>
<proteinExistence type="predicted"/>
<dbReference type="RefSeq" id="WP_152100851.1">
    <property type="nucleotide sequence ID" value="NZ_AP021861.1"/>
</dbReference>
<evidence type="ECO:0008006" key="3">
    <source>
        <dbReference type="Google" id="ProtNLM"/>
    </source>
</evidence>
<gene>
    <name evidence="1" type="ORF">PLANPX_5088</name>
</gene>
<dbReference type="AlphaFoldDB" id="A0A5K7XLG2"/>
<dbReference type="KEGG" id="lpav:PLANPX_5088"/>